<evidence type="ECO:0000313" key="1">
    <source>
        <dbReference type="EMBL" id="KAG6964348.1"/>
    </source>
</evidence>
<sequence length="124" mass="14199">MGHRHEERDAAAAGIAAKPKPIYAANVIAREYGHLMFYTPPYHPELQPIESMVDLKKKLGSSLNKISSCMWKGAYRKVQRKEGEYMVKVHEDRAKRRAIADAEAEAVYDAAEEQQGREYYVFHC</sequence>
<protein>
    <recommendedName>
        <fullName evidence="3">Tc1-like transposase DDE domain-containing protein</fullName>
    </recommendedName>
</protein>
<accession>A0A8T1UJ81</accession>
<comment type="caution">
    <text evidence="1">The sequence shown here is derived from an EMBL/GenBank/DDBJ whole genome shotgun (WGS) entry which is preliminary data.</text>
</comment>
<dbReference type="VEuPathDB" id="FungiDB:PC110_g14259"/>
<name>A0A8T1UJ81_9STRA</name>
<dbReference type="OrthoDB" id="10418982at2759"/>
<dbReference type="Proteomes" id="UP000688947">
    <property type="component" value="Unassembled WGS sequence"/>
</dbReference>
<gene>
    <name evidence="1" type="ORF">JG687_00006024</name>
</gene>
<organism evidence="1 2">
    <name type="scientific">Phytophthora cactorum</name>
    <dbReference type="NCBI Taxonomy" id="29920"/>
    <lineage>
        <taxon>Eukaryota</taxon>
        <taxon>Sar</taxon>
        <taxon>Stramenopiles</taxon>
        <taxon>Oomycota</taxon>
        <taxon>Peronosporomycetes</taxon>
        <taxon>Peronosporales</taxon>
        <taxon>Peronosporaceae</taxon>
        <taxon>Phytophthora</taxon>
    </lineage>
</organism>
<reference evidence="1" key="1">
    <citation type="submission" date="2021-01" db="EMBL/GenBank/DDBJ databases">
        <title>Phytophthora aleatoria, a newly-described species from Pinus radiata is distinct from Phytophthora cactorum isolates based on comparative genomics.</title>
        <authorList>
            <person name="Mcdougal R."/>
            <person name="Panda P."/>
            <person name="Williams N."/>
            <person name="Studholme D.J."/>
        </authorList>
    </citation>
    <scope>NUCLEOTIDE SEQUENCE</scope>
    <source>
        <strain evidence="1">NZFS 3830</strain>
    </source>
</reference>
<proteinExistence type="predicted"/>
<dbReference type="AlphaFoldDB" id="A0A8T1UJ81"/>
<dbReference type="EMBL" id="JAENGZ010000238">
    <property type="protein sequence ID" value="KAG6964348.1"/>
    <property type="molecule type" value="Genomic_DNA"/>
</dbReference>
<evidence type="ECO:0008006" key="3">
    <source>
        <dbReference type="Google" id="ProtNLM"/>
    </source>
</evidence>
<evidence type="ECO:0000313" key="2">
    <source>
        <dbReference type="Proteomes" id="UP000688947"/>
    </source>
</evidence>